<keyword evidence="3 9" id="KW-0963">Cytoplasm</keyword>
<evidence type="ECO:0000256" key="1">
    <source>
        <dbReference type="ARBA" id="ARBA00004496"/>
    </source>
</evidence>
<dbReference type="EMBL" id="AP017470">
    <property type="protein sequence ID" value="BBB33526.1"/>
    <property type="molecule type" value="Genomic_DNA"/>
</dbReference>
<organism evidence="11 12">
    <name type="scientific">Thermotomaculum hydrothermale</name>
    <dbReference type="NCBI Taxonomy" id="981385"/>
    <lineage>
        <taxon>Bacteria</taxon>
        <taxon>Pseudomonadati</taxon>
        <taxon>Acidobacteriota</taxon>
        <taxon>Holophagae</taxon>
        <taxon>Thermotomaculales</taxon>
        <taxon>Thermotomaculaceae</taxon>
        <taxon>Thermotomaculum</taxon>
    </lineage>
</organism>
<sequence>MTYKILTINPGSTSTKVGLFEGSNPIKVENLKHDSNELLQFNSVYEQFPFRKKAIMDFLNTNGIELKEIDAFAGRGGLLKPIPGGVYRVNTLMKRHLKYAKFGEHASNLGAILADELAKEAGDKPAFIVDPPVVDEMIEEARYSGMPENPRKSVFHALNQKAVARRYADSIGKKYNELNLVVAHLGGGITIGAHRKGRVIDVNDGLSGDGPFSPERSGGVPTLKLIELCYSGKYEPETMKRKAVGKGGLVAYLKTSDAIKIEEMIKQGDKKAETVYRAMAYQVAKEIGAYHVALSCETDAIIITGGLAHSEMLVSWIKERVESLAKIVVFPGEDELLALAEGSIKALNGEIEIMEYE</sequence>
<dbReference type="NCBIfam" id="NF002834">
    <property type="entry name" value="PRK03011.1-5"/>
    <property type="match status" value="1"/>
</dbReference>
<evidence type="ECO:0000256" key="4">
    <source>
        <dbReference type="ARBA" id="ARBA00022679"/>
    </source>
</evidence>
<dbReference type="InterPro" id="IPR023865">
    <property type="entry name" value="Aliphatic_acid_kinase_CS"/>
</dbReference>
<dbReference type="Proteomes" id="UP000595564">
    <property type="component" value="Chromosome"/>
</dbReference>
<accession>A0A7R6SZD0</accession>
<dbReference type="CDD" id="cd24011">
    <property type="entry name" value="ASKHA_NBD_BK"/>
    <property type="match status" value="1"/>
</dbReference>
<evidence type="ECO:0000256" key="3">
    <source>
        <dbReference type="ARBA" id="ARBA00022490"/>
    </source>
</evidence>
<dbReference type="PRINTS" id="PR00471">
    <property type="entry name" value="ACETATEKNASE"/>
</dbReference>
<dbReference type="GO" id="GO:0008776">
    <property type="term" value="F:acetate kinase activity"/>
    <property type="evidence" value="ECO:0007669"/>
    <property type="project" value="TreeGrafter"/>
</dbReference>
<dbReference type="RefSeq" id="WP_201327837.1">
    <property type="nucleotide sequence ID" value="NZ_AP017470.1"/>
</dbReference>
<proteinExistence type="inferred from homology"/>
<dbReference type="GO" id="GO:0005524">
    <property type="term" value="F:ATP binding"/>
    <property type="evidence" value="ECO:0007669"/>
    <property type="project" value="UniProtKB-KW"/>
</dbReference>
<evidence type="ECO:0000256" key="10">
    <source>
        <dbReference type="RuleBase" id="RU003835"/>
    </source>
</evidence>
<dbReference type="PANTHER" id="PTHR21060:SF3">
    <property type="entry name" value="BUTYRATE KINASE 2-RELATED"/>
    <property type="match status" value="1"/>
</dbReference>
<keyword evidence="6 9" id="KW-0418">Kinase</keyword>
<keyword evidence="5 9" id="KW-0547">Nucleotide-binding</keyword>
<dbReference type="InterPro" id="IPR000890">
    <property type="entry name" value="Aliphatic_acid_kin_short-chain"/>
</dbReference>
<comment type="similarity">
    <text evidence="2 9 10">Belongs to the acetokinase family.</text>
</comment>
<dbReference type="Gene3D" id="3.30.420.40">
    <property type="match status" value="2"/>
</dbReference>
<dbReference type="Pfam" id="PF00871">
    <property type="entry name" value="Acetate_kinase"/>
    <property type="match status" value="1"/>
</dbReference>
<evidence type="ECO:0000256" key="9">
    <source>
        <dbReference type="HAMAP-Rule" id="MF_00542"/>
    </source>
</evidence>
<dbReference type="GO" id="GO:0006083">
    <property type="term" value="P:acetate metabolic process"/>
    <property type="evidence" value="ECO:0007669"/>
    <property type="project" value="TreeGrafter"/>
</dbReference>
<evidence type="ECO:0000313" key="11">
    <source>
        <dbReference type="EMBL" id="BBB33526.1"/>
    </source>
</evidence>
<protein>
    <recommendedName>
        <fullName evidence="9">Probable butyrate kinase</fullName>
        <shortName evidence="9">BK</shortName>
        <ecNumber evidence="9">2.7.2.7</ecNumber>
    </recommendedName>
    <alternativeName>
        <fullName evidence="9">Branched-chain carboxylic acid kinase</fullName>
    </alternativeName>
</protein>
<dbReference type="PROSITE" id="PS01075">
    <property type="entry name" value="ACETATE_KINASE_1"/>
    <property type="match status" value="1"/>
</dbReference>
<keyword evidence="12" id="KW-1185">Reference proteome</keyword>
<dbReference type="InterPro" id="IPR043129">
    <property type="entry name" value="ATPase_NBD"/>
</dbReference>
<gene>
    <name evidence="9" type="primary">buk</name>
    <name evidence="11" type="ORF">TTHT_2089</name>
</gene>
<evidence type="ECO:0000256" key="7">
    <source>
        <dbReference type="ARBA" id="ARBA00022840"/>
    </source>
</evidence>
<dbReference type="KEGG" id="thyd:TTHT_2089"/>
<dbReference type="SUPFAM" id="SSF53067">
    <property type="entry name" value="Actin-like ATPase domain"/>
    <property type="match status" value="2"/>
</dbReference>
<dbReference type="HAMAP" id="MF_00542">
    <property type="entry name" value="Butyrate_kinase"/>
    <property type="match status" value="1"/>
</dbReference>
<dbReference type="GO" id="GO:0005737">
    <property type="term" value="C:cytoplasm"/>
    <property type="evidence" value="ECO:0007669"/>
    <property type="project" value="UniProtKB-SubCell"/>
</dbReference>
<keyword evidence="4 9" id="KW-0808">Transferase</keyword>
<name>A0A7R6SZD0_9BACT</name>
<dbReference type="AlphaFoldDB" id="A0A7R6SZD0"/>
<dbReference type="PIRSF" id="PIRSF036458">
    <property type="entry name" value="Butyrate_kin"/>
    <property type="match status" value="1"/>
</dbReference>
<evidence type="ECO:0000313" key="12">
    <source>
        <dbReference type="Proteomes" id="UP000595564"/>
    </source>
</evidence>
<dbReference type="PROSITE" id="PS01076">
    <property type="entry name" value="ACETATE_KINASE_2"/>
    <property type="match status" value="1"/>
</dbReference>
<evidence type="ECO:0000256" key="5">
    <source>
        <dbReference type="ARBA" id="ARBA00022741"/>
    </source>
</evidence>
<dbReference type="EC" id="2.7.2.7" evidence="9"/>
<evidence type="ECO:0000256" key="8">
    <source>
        <dbReference type="ARBA" id="ARBA00048596"/>
    </source>
</evidence>
<keyword evidence="7 9" id="KW-0067">ATP-binding</keyword>
<dbReference type="NCBIfam" id="TIGR02707">
    <property type="entry name" value="butyr_kinase"/>
    <property type="match status" value="1"/>
</dbReference>
<evidence type="ECO:0000256" key="6">
    <source>
        <dbReference type="ARBA" id="ARBA00022777"/>
    </source>
</evidence>
<comment type="catalytic activity">
    <reaction evidence="8 9">
        <text>butanoate + ATP = butanoyl phosphate + ADP</text>
        <dbReference type="Rhea" id="RHEA:13585"/>
        <dbReference type="ChEBI" id="CHEBI:17968"/>
        <dbReference type="ChEBI" id="CHEBI:30616"/>
        <dbReference type="ChEBI" id="CHEBI:58079"/>
        <dbReference type="ChEBI" id="CHEBI:456216"/>
        <dbReference type="EC" id="2.7.2.7"/>
    </reaction>
</comment>
<dbReference type="GO" id="GO:0047761">
    <property type="term" value="F:butyrate kinase activity"/>
    <property type="evidence" value="ECO:0007669"/>
    <property type="project" value="UniProtKB-UniRule"/>
</dbReference>
<reference evidence="11 12" key="1">
    <citation type="journal article" date="2012" name="Extremophiles">
        <title>Thermotomaculum hydrothermale gen. nov., sp. nov., a novel heterotrophic thermophile within the phylum Acidobacteria from a deep-sea hydrothermal vent chimney in the Southern Okinawa Trough.</title>
        <authorList>
            <person name="Izumi H."/>
            <person name="Nunoura T."/>
            <person name="Miyazaki M."/>
            <person name="Mino S."/>
            <person name="Toki T."/>
            <person name="Takai K."/>
            <person name="Sako Y."/>
            <person name="Sawabe T."/>
            <person name="Nakagawa S."/>
        </authorList>
    </citation>
    <scope>NUCLEOTIDE SEQUENCE [LARGE SCALE GENOMIC DNA]</scope>
    <source>
        <strain evidence="11 12">AC55</strain>
    </source>
</reference>
<evidence type="ECO:0000256" key="2">
    <source>
        <dbReference type="ARBA" id="ARBA00008748"/>
    </source>
</evidence>
<dbReference type="PANTHER" id="PTHR21060">
    <property type="entry name" value="ACETATE KINASE"/>
    <property type="match status" value="1"/>
</dbReference>
<dbReference type="InterPro" id="IPR011245">
    <property type="entry name" value="Butyrate_kin"/>
</dbReference>
<comment type="subcellular location">
    <subcellularLocation>
        <location evidence="1 9">Cytoplasm</location>
    </subcellularLocation>
</comment>